<dbReference type="InterPro" id="IPR029068">
    <property type="entry name" value="Glyas_Bleomycin-R_OHBP_Dase"/>
</dbReference>
<gene>
    <name evidence="3" type="ORF">PV07_11294</name>
</gene>
<evidence type="ECO:0000259" key="2">
    <source>
        <dbReference type="PROSITE" id="PS51819"/>
    </source>
</evidence>
<dbReference type="GeneID" id="27350488"/>
<dbReference type="Gene3D" id="3.10.180.10">
    <property type="entry name" value="2,3-Dihydroxybiphenyl 1,2-Dioxygenase, domain 1"/>
    <property type="match status" value="1"/>
</dbReference>
<organism evidence="3 4">
    <name type="scientific">Cladophialophora immunda</name>
    <dbReference type="NCBI Taxonomy" id="569365"/>
    <lineage>
        <taxon>Eukaryota</taxon>
        <taxon>Fungi</taxon>
        <taxon>Dikarya</taxon>
        <taxon>Ascomycota</taxon>
        <taxon>Pezizomycotina</taxon>
        <taxon>Eurotiomycetes</taxon>
        <taxon>Chaetothyriomycetidae</taxon>
        <taxon>Chaetothyriales</taxon>
        <taxon>Herpotrichiellaceae</taxon>
        <taxon>Cladophialophora</taxon>
    </lineage>
</organism>
<feature type="domain" description="VOC" evidence="2">
    <location>
        <begin position="31"/>
        <end position="175"/>
    </location>
</feature>
<evidence type="ECO:0000313" key="3">
    <source>
        <dbReference type="EMBL" id="KIW23062.1"/>
    </source>
</evidence>
<dbReference type="PANTHER" id="PTHR43048:SF6">
    <property type="entry name" value="BLR8189 PROTEIN"/>
    <property type="match status" value="1"/>
</dbReference>
<dbReference type="GO" id="GO:0004493">
    <property type="term" value="F:methylmalonyl-CoA epimerase activity"/>
    <property type="evidence" value="ECO:0007669"/>
    <property type="project" value="TreeGrafter"/>
</dbReference>
<dbReference type="InterPro" id="IPR004360">
    <property type="entry name" value="Glyas_Fos-R_dOase_dom"/>
</dbReference>
<dbReference type="EMBL" id="KN847046">
    <property type="protein sequence ID" value="KIW23062.1"/>
    <property type="molecule type" value="Genomic_DNA"/>
</dbReference>
<dbReference type="GO" id="GO:0046872">
    <property type="term" value="F:metal ion binding"/>
    <property type="evidence" value="ECO:0007669"/>
    <property type="project" value="UniProtKB-KW"/>
</dbReference>
<evidence type="ECO:0000256" key="1">
    <source>
        <dbReference type="ARBA" id="ARBA00022723"/>
    </source>
</evidence>
<dbReference type="PROSITE" id="PS51819">
    <property type="entry name" value="VOC"/>
    <property type="match status" value="1"/>
</dbReference>
<accession>A0A0D2ADU6</accession>
<dbReference type="SUPFAM" id="SSF54593">
    <property type="entry name" value="Glyoxalase/Bleomycin resistance protein/Dihydroxybiphenyl dioxygenase"/>
    <property type="match status" value="1"/>
</dbReference>
<name>A0A0D2ADU6_9EURO</name>
<sequence length="187" mass="20765">MSQVAFPALERLDQIISLTIRQAGSTPLNLNFNHLGIAVPDCGEAAKWYAENLGFRVVTALPIYINRDDEPDHPVFDIYPAHLREVKIMVLNMGNNIAFEIFEFIDPKMEHPATFDITRGGMFHFAITHPYPDELCERIIAAGGKKIGKTVCRSPPDSALYVQDPWGNVIEVLSAGFAAGWVKLRAG</sequence>
<dbReference type="InterPro" id="IPR037523">
    <property type="entry name" value="VOC_core"/>
</dbReference>
<keyword evidence="4" id="KW-1185">Reference proteome</keyword>
<dbReference type="Proteomes" id="UP000054466">
    <property type="component" value="Unassembled WGS sequence"/>
</dbReference>
<protein>
    <recommendedName>
        <fullName evidence="2">VOC domain-containing protein</fullName>
    </recommendedName>
</protein>
<dbReference type="RefSeq" id="XP_016243278.1">
    <property type="nucleotide sequence ID" value="XM_016398716.1"/>
</dbReference>
<evidence type="ECO:0000313" key="4">
    <source>
        <dbReference type="Proteomes" id="UP000054466"/>
    </source>
</evidence>
<dbReference type="InterPro" id="IPR051785">
    <property type="entry name" value="MMCE/EMCE_epimerase"/>
</dbReference>
<reference evidence="3 4" key="1">
    <citation type="submission" date="2015-01" db="EMBL/GenBank/DDBJ databases">
        <title>The Genome Sequence of Cladophialophora immunda CBS83496.</title>
        <authorList>
            <consortium name="The Broad Institute Genomics Platform"/>
            <person name="Cuomo C."/>
            <person name="de Hoog S."/>
            <person name="Gorbushina A."/>
            <person name="Stielow B."/>
            <person name="Teixiera M."/>
            <person name="Abouelleil A."/>
            <person name="Chapman S.B."/>
            <person name="Priest M."/>
            <person name="Young S.K."/>
            <person name="Wortman J."/>
            <person name="Nusbaum C."/>
            <person name="Birren B."/>
        </authorList>
    </citation>
    <scope>NUCLEOTIDE SEQUENCE [LARGE SCALE GENOMIC DNA]</scope>
    <source>
        <strain evidence="3 4">CBS 83496</strain>
    </source>
</reference>
<dbReference type="STRING" id="569365.A0A0D2ADU6"/>
<dbReference type="Pfam" id="PF00903">
    <property type="entry name" value="Glyoxalase"/>
    <property type="match status" value="1"/>
</dbReference>
<dbReference type="GO" id="GO:0046491">
    <property type="term" value="P:L-methylmalonyl-CoA metabolic process"/>
    <property type="evidence" value="ECO:0007669"/>
    <property type="project" value="TreeGrafter"/>
</dbReference>
<dbReference type="PANTHER" id="PTHR43048">
    <property type="entry name" value="METHYLMALONYL-COA EPIMERASE"/>
    <property type="match status" value="1"/>
</dbReference>
<proteinExistence type="predicted"/>
<dbReference type="OrthoDB" id="16820at2759"/>
<dbReference type="VEuPathDB" id="FungiDB:PV07_11294"/>
<keyword evidence="1" id="KW-0479">Metal-binding</keyword>
<dbReference type="HOGENOM" id="CLU_046006_7_0_1"/>
<dbReference type="AlphaFoldDB" id="A0A0D2ADU6"/>